<dbReference type="Gene3D" id="3.30.420.380">
    <property type="match status" value="1"/>
</dbReference>
<keyword evidence="2" id="KW-0812">Transmembrane</keyword>
<gene>
    <name evidence="3" type="ORF">SAMN04490181_4572</name>
</gene>
<feature type="transmembrane region" description="Helical" evidence="2">
    <location>
        <begin position="187"/>
        <end position="208"/>
    </location>
</feature>
<organism evidence="3 4">
    <name type="scientific">Pseudomonas brenneri</name>
    <dbReference type="NCBI Taxonomy" id="129817"/>
    <lineage>
        <taxon>Bacteria</taxon>
        <taxon>Pseudomonadati</taxon>
        <taxon>Pseudomonadota</taxon>
        <taxon>Gammaproteobacteria</taxon>
        <taxon>Pseudomonadales</taxon>
        <taxon>Pseudomonadaceae</taxon>
        <taxon>Pseudomonas</taxon>
    </lineage>
</organism>
<name>A0ABY0WI99_9PSED</name>
<feature type="coiled-coil region" evidence="1">
    <location>
        <begin position="207"/>
        <end position="234"/>
    </location>
</feature>
<keyword evidence="1" id="KW-0175">Coiled coil</keyword>
<dbReference type="InterPro" id="IPR043129">
    <property type="entry name" value="ATPase_NBD"/>
</dbReference>
<dbReference type="InterPro" id="IPR052534">
    <property type="entry name" value="Extracell_DNA_Util/SecSys_Comp"/>
</dbReference>
<dbReference type="SUPFAM" id="SSF53067">
    <property type="entry name" value="Actin-like ATPase domain"/>
    <property type="match status" value="1"/>
</dbReference>
<accession>A0ABY0WI99</accession>
<dbReference type="EMBL" id="LT629800">
    <property type="protein sequence ID" value="SDV08969.1"/>
    <property type="molecule type" value="Genomic_DNA"/>
</dbReference>
<evidence type="ECO:0000256" key="1">
    <source>
        <dbReference type="SAM" id="Coils"/>
    </source>
</evidence>
<dbReference type="PANTHER" id="PTHR40278">
    <property type="entry name" value="DNA UTILIZATION PROTEIN HOFN"/>
    <property type="match status" value="1"/>
</dbReference>
<protein>
    <submittedName>
        <fullName evidence="3">General secretion pathway protein L</fullName>
    </submittedName>
</protein>
<keyword evidence="2" id="KW-1133">Transmembrane helix</keyword>
<keyword evidence="4" id="KW-1185">Reference proteome</keyword>
<reference evidence="3 4" key="1">
    <citation type="submission" date="2016-10" db="EMBL/GenBank/DDBJ databases">
        <authorList>
            <person name="Varghese N."/>
            <person name="Submissions S."/>
        </authorList>
    </citation>
    <scope>NUCLEOTIDE SEQUENCE [LARGE SCALE GENOMIC DNA]</scope>
    <source>
        <strain evidence="3 4">BS2771</strain>
    </source>
</reference>
<evidence type="ECO:0000313" key="3">
    <source>
        <dbReference type="EMBL" id="SDV08969.1"/>
    </source>
</evidence>
<evidence type="ECO:0000256" key="2">
    <source>
        <dbReference type="SAM" id="Phobius"/>
    </source>
</evidence>
<dbReference type="Proteomes" id="UP000199620">
    <property type="component" value="Chromosome I"/>
</dbReference>
<sequence length="339" mass="38713">MRWPLIDSFADRLWRHWNNTPLSTFFMWWRTELLSCVPLWLRARVGAQQLPEVLHWPLQESLHFEVNRPVVILLPADQGLLCHVQMPLQVARNLKSVLAFELDKYTPFTAEQIYFDTLVISPETHEMLQVSLVVIARSRVDEIVLQAQALGLQVAGVDMMDEGRRAQGINLLPAPHRANRVRRMMHITYGLTIGISLITLLILTTWLANREHVLEEMRQQVASLRSQAMEVDEIRKQLSTRTEMENTLDLQNRQKQTSVSFLKQLTVCIPPDTWLEQLETRADGSITFSGLSRHANALPAALISCAGLAKAVFQGGIQPDRESGLERFTIMAQHSNVER</sequence>
<proteinExistence type="predicted"/>
<evidence type="ECO:0000313" key="4">
    <source>
        <dbReference type="Proteomes" id="UP000199620"/>
    </source>
</evidence>
<keyword evidence="2" id="KW-0472">Membrane</keyword>
<dbReference type="PANTHER" id="PTHR40278:SF1">
    <property type="entry name" value="DNA UTILIZATION PROTEIN HOFN"/>
    <property type="match status" value="1"/>
</dbReference>